<dbReference type="Pfam" id="PF14031">
    <property type="entry name" value="D-ser_dehydrat"/>
    <property type="match status" value="1"/>
</dbReference>
<gene>
    <name evidence="4" type="primary">LOC102375464</name>
</gene>
<dbReference type="InterPro" id="IPR042208">
    <property type="entry name" value="D-ser_dehydrat-like_sf"/>
</dbReference>
<evidence type="ECO:0000259" key="2">
    <source>
        <dbReference type="SMART" id="SM01119"/>
    </source>
</evidence>
<dbReference type="Gene3D" id="2.40.37.20">
    <property type="entry name" value="D-serine dehydratase-like domain"/>
    <property type="match status" value="1"/>
</dbReference>
<evidence type="ECO:0000313" key="3">
    <source>
        <dbReference type="Proteomes" id="UP000189705"/>
    </source>
</evidence>
<dbReference type="GeneID" id="102375464"/>
<feature type="compositionally biased region" description="Low complexity" evidence="1">
    <location>
        <begin position="60"/>
        <end position="73"/>
    </location>
</feature>
<evidence type="ECO:0000256" key="1">
    <source>
        <dbReference type="SAM" id="MobiDB-lite"/>
    </source>
</evidence>
<dbReference type="InterPro" id="IPR026956">
    <property type="entry name" value="D-ser_dehydrat-like_dom"/>
</dbReference>
<feature type="region of interest" description="Disordered" evidence="1">
    <location>
        <begin position="1"/>
        <end position="111"/>
    </location>
</feature>
<name>A0A3Q0GUM1_ALLSI</name>
<dbReference type="SMART" id="SM01119">
    <property type="entry name" value="D-ser_dehydrat"/>
    <property type="match status" value="1"/>
</dbReference>
<dbReference type="AlphaFoldDB" id="A0A3Q0GUM1"/>
<feature type="region of interest" description="Disordered" evidence="1">
    <location>
        <begin position="123"/>
        <end position="203"/>
    </location>
</feature>
<feature type="region of interest" description="Disordered" evidence="1">
    <location>
        <begin position="216"/>
        <end position="245"/>
    </location>
</feature>
<sequence length="342" mass="35878">MHQWQHQGRLQPRLFPARRAEPAVPEEPRQCHVGGPARGGAADPSLRGGRGGGEEERGADAAALRGAGLAPPASHEDPQDAGGRGADDGRHAPGHRGVHAGRSPVLCRGRLRRHPLRLPAALRQAGGVRGAGPAPGGLPGPGRQPGRPGTAEAEAAGSRRALAGVDEAGLRERPSRPAAHGPQRPGAGPGDCAGSPRGGGAGWHLRTLRQHLRLQRHAGDPGCGPGNHRRHAGVHGHAPGGRRDVPRVQHRVHPVLQSPCGRHGQAHRGPPRELHLLRLVGMTQEHGRVEPVVGALDFSEFPLGSLLALIPYHACATAAMHPVYYIHAEGKVVATWKPVRGW</sequence>
<dbReference type="Proteomes" id="UP000189705">
    <property type="component" value="Unplaced"/>
</dbReference>
<dbReference type="RefSeq" id="XP_025063147.1">
    <property type="nucleotide sequence ID" value="XM_025207362.1"/>
</dbReference>
<feature type="domain" description="D-serine dehydratase-like" evidence="2">
    <location>
        <begin position="232"/>
        <end position="328"/>
    </location>
</feature>
<evidence type="ECO:0000313" key="4">
    <source>
        <dbReference type="RefSeq" id="XP_025063147.1"/>
    </source>
</evidence>
<protein>
    <submittedName>
        <fullName evidence="4">Uncharacterized protein LOC102375464 isoform X2</fullName>
    </submittedName>
</protein>
<accession>A0A3Q0GUM1</accession>
<feature type="compositionally biased region" description="Gly residues" evidence="1">
    <location>
        <begin position="187"/>
        <end position="202"/>
    </location>
</feature>
<organism evidence="3 4">
    <name type="scientific">Alligator sinensis</name>
    <name type="common">Chinese alligator</name>
    <dbReference type="NCBI Taxonomy" id="38654"/>
    <lineage>
        <taxon>Eukaryota</taxon>
        <taxon>Metazoa</taxon>
        <taxon>Chordata</taxon>
        <taxon>Craniata</taxon>
        <taxon>Vertebrata</taxon>
        <taxon>Euteleostomi</taxon>
        <taxon>Archelosauria</taxon>
        <taxon>Archosauria</taxon>
        <taxon>Crocodylia</taxon>
        <taxon>Alligatoridae</taxon>
        <taxon>Alligatorinae</taxon>
        <taxon>Alligator</taxon>
    </lineage>
</organism>
<feature type="compositionally biased region" description="Basic and acidic residues" evidence="1">
    <location>
        <begin position="18"/>
        <end position="30"/>
    </location>
</feature>
<proteinExistence type="predicted"/>
<feature type="compositionally biased region" description="Gly residues" evidence="1">
    <location>
        <begin position="127"/>
        <end position="140"/>
    </location>
</feature>
<keyword evidence="3" id="KW-1185">Reference proteome</keyword>
<reference evidence="4" key="1">
    <citation type="submission" date="2025-08" db="UniProtKB">
        <authorList>
            <consortium name="RefSeq"/>
        </authorList>
    </citation>
    <scope>IDENTIFICATION</scope>
</reference>